<dbReference type="AlphaFoldDB" id="A0A3M0JIL4"/>
<organism evidence="1 2">
    <name type="scientific">Hirundo rustica rustica</name>
    <dbReference type="NCBI Taxonomy" id="333673"/>
    <lineage>
        <taxon>Eukaryota</taxon>
        <taxon>Metazoa</taxon>
        <taxon>Chordata</taxon>
        <taxon>Craniata</taxon>
        <taxon>Vertebrata</taxon>
        <taxon>Euteleostomi</taxon>
        <taxon>Archelosauria</taxon>
        <taxon>Archosauria</taxon>
        <taxon>Dinosauria</taxon>
        <taxon>Saurischia</taxon>
        <taxon>Theropoda</taxon>
        <taxon>Coelurosauria</taxon>
        <taxon>Aves</taxon>
        <taxon>Neognathae</taxon>
        <taxon>Neoaves</taxon>
        <taxon>Telluraves</taxon>
        <taxon>Australaves</taxon>
        <taxon>Passeriformes</taxon>
        <taxon>Sylvioidea</taxon>
        <taxon>Hirundinidae</taxon>
        <taxon>Hirundo</taxon>
    </lineage>
</organism>
<reference evidence="1 2" key="1">
    <citation type="submission" date="2018-07" db="EMBL/GenBank/DDBJ databases">
        <title>A high quality draft genome assembly of the barn swallow (H. rustica rustica).</title>
        <authorList>
            <person name="Formenti G."/>
            <person name="Chiara M."/>
            <person name="Poveda L."/>
            <person name="Francoijs K.-J."/>
            <person name="Bonisoli-Alquati A."/>
            <person name="Canova L."/>
            <person name="Gianfranceschi L."/>
            <person name="Horner D.S."/>
            <person name="Saino N."/>
        </authorList>
    </citation>
    <scope>NUCLEOTIDE SEQUENCE [LARGE SCALE GENOMIC DNA]</scope>
    <source>
        <strain evidence="1">Chelidonia</strain>
        <tissue evidence="1">Blood</tissue>
    </source>
</reference>
<dbReference type="Proteomes" id="UP000269221">
    <property type="component" value="Unassembled WGS sequence"/>
</dbReference>
<sequence length="71" mass="8267">MRKLWESREVPADLKLVIIVPIFKKVKKEDPGNYRPVSLIQHLNWDKGQKITVFWQDGILGSMTKNVCTKT</sequence>
<accession>A0A3M0JIL4</accession>
<evidence type="ECO:0000313" key="1">
    <source>
        <dbReference type="EMBL" id="RMB98853.1"/>
    </source>
</evidence>
<dbReference type="EMBL" id="QRBI01000152">
    <property type="protein sequence ID" value="RMB98853.1"/>
    <property type="molecule type" value="Genomic_DNA"/>
</dbReference>
<comment type="caution">
    <text evidence="1">The sequence shown here is derived from an EMBL/GenBank/DDBJ whole genome shotgun (WGS) entry which is preliminary data.</text>
</comment>
<protein>
    <submittedName>
        <fullName evidence="1">Uncharacterized protein</fullName>
    </submittedName>
</protein>
<gene>
    <name evidence="1" type="ORF">DUI87_25072</name>
</gene>
<evidence type="ECO:0000313" key="2">
    <source>
        <dbReference type="Proteomes" id="UP000269221"/>
    </source>
</evidence>
<keyword evidence="2" id="KW-1185">Reference proteome</keyword>
<name>A0A3M0JIL4_HIRRU</name>
<proteinExistence type="predicted"/>